<proteinExistence type="predicted"/>
<evidence type="ECO:0000313" key="1">
    <source>
        <dbReference type="EMBL" id="CAG8446092.1"/>
    </source>
</evidence>
<dbReference type="PANTHER" id="PTHR33639:SF2">
    <property type="entry name" value="DUF393 DOMAIN-CONTAINING PROTEIN"/>
    <property type="match status" value="1"/>
</dbReference>
<accession>A0A9N8V737</accession>
<reference evidence="1" key="1">
    <citation type="submission" date="2021-06" db="EMBL/GenBank/DDBJ databases">
        <authorList>
            <person name="Kallberg Y."/>
            <person name="Tangrot J."/>
            <person name="Rosling A."/>
        </authorList>
    </citation>
    <scope>NUCLEOTIDE SEQUENCE</scope>
    <source>
        <strain evidence="1">87-6 pot B 2015</strain>
    </source>
</reference>
<organism evidence="1 2">
    <name type="scientific">Funneliformis mosseae</name>
    <name type="common">Endomycorrhizal fungus</name>
    <name type="synonym">Glomus mosseae</name>
    <dbReference type="NCBI Taxonomy" id="27381"/>
    <lineage>
        <taxon>Eukaryota</taxon>
        <taxon>Fungi</taxon>
        <taxon>Fungi incertae sedis</taxon>
        <taxon>Mucoromycota</taxon>
        <taxon>Glomeromycotina</taxon>
        <taxon>Glomeromycetes</taxon>
        <taxon>Glomerales</taxon>
        <taxon>Glomeraceae</taxon>
        <taxon>Funneliformis</taxon>
    </lineage>
</organism>
<dbReference type="PANTHER" id="PTHR33639">
    <property type="entry name" value="THIOL-DISULFIDE OXIDOREDUCTASE DCC"/>
    <property type="match status" value="1"/>
</dbReference>
<dbReference type="InterPro" id="IPR052927">
    <property type="entry name" value="DCC_oxidoreductase"/>
</dbReference>
<dbReference type="AlphaFoldDB" id="A0A9N8V737"/>
<dbReference type="Pfam" id="PF04134">
    <property type="entry name" value="DCC1-like"/>
    <property type="match status" value="1"/>
</dbReference>
<protein>
    <submittedName>
        <fullName evidence="1">11122_t:CDS:1</fullName>
    </submittedName>
</protein>
<name>A0A9N8V737_FUNMO</name>
<dbReference type="Proteomes" id="UP000789375">
    <property type="component" value="Unassembled WGS sequence"/>
</dbReference>
<sequence length="167" mass="19080">MNIINTLKLKPGLNVIVLYDGVCNICNLGIQFAMKRNNALPIVYYASLQSKLGLSLTDYYNLPKDLSTSVLLKYQIPNDFLQPHNSSSSIPNEVAQLPQPELFMKSDASIELVRYLDNPWPITYYIAKIIPRSLRDKIYDRFARDRYQNFGKTESCQMPIPGNNNNS</sequence>
<dbReference type="EMBL" id="CAJVPP010000133">
    <property type="protein sequence ID" value="CAG8446092.1"/>
    <property type="molecule type" value="Genomic_DNA"/>
</dbReference>
<dbReference type="InterPro" id="IPR007263">
    <property type="entry name" value="DCC1-like"/>
</dbReference>
<dbReference type="GO" id="GO:0015035">
    <property type="term" value="F:protein-disulfide reductase activity"/>
    <property type="evidence" value="ECO:0007669"/>
    <property type="project" value="InterPro"/>
</dbReference>
<gene>
    <name evidence="1" type="ORF">FMOSSE_LOCUS1185</name>
</gene>
<comment type="caution">
    <text evidence="1">The sequence shown here is derived from an EMBL/GenBank/DDBJ whole genome shotgun (WGS) entry which is preliminary data.</text>
</comment>
<keyword evidence="2" id="KW-1185">Reference proteome</keyword>
<evidence type="ECO:0000313" key="2">
    <source>
        <dbReference type="Proteomes" id="UP000789375"/>
    </source>
</evidence>